<accession>A0AAD9RTT2</accession>
<proteinExistence type="predicted"/>
<evidence type="ECO:0000313" key="3">
    <source>
        <dbReference type="Proteomes" id="UP001258017"/>
    </source>
</evidence>
<organism evidence="2 3">
    <name type="scientific">Odynerus spinipes</name>
    <dbReference type="NCBI Taxonomy" id="1348599"/>
    <lineage>
        <taxon>Eukaryota</taxon>
        <taxon>Metazoa</taxon>
        <taxon>Ecdysozoa</taxon>
        <taxon>Arthropoda</taxon>
        <taxon>Hexapoda</taxon>
        <taxon>Insecta</taxon>
        <taxon>Pterygota</taxon>
        <taxon>Neoptera</taxon>
        <taxon>Endopterygota</taxon>
        <taxon>Hymenoptera</taxon>
        <taxon>Apocrita</taxon>
        <taxon>Aculeata</taxon>
        <taxon>Vespoidea</taxon>
        <taxon>Vespidae</taxon>
        <taxon>Eumeninae</taxon>
        <taxon>Odynerus</taxon>
    </lineage>
</organism>
<feature type="compositionally biased region" description="Polar residues" evidence="1">
    <location>
        <begin position="25"/>
        <end position="42"/>
    </location>
</feature>
<reference evidence="2" key="1">
    <citation type="submission" date="2021-08" db="EMBL/GenBank/DDBJ databases">
        <authorList>
            <person name="Misof B."/>
            <person name="Oliver O."/>
            <person name="Podsiadlowski L."/>
            <person name="Donath A."/>
            <person name="Peters R."/>
            <person name="Mayer C."/>
            <person name="Rust J."/>
            <person name="Gunkel S."/>
            <person name="Lesny P."/>
            <person name="Martin S."/>
            <person name="Oeyen J.P."/>
            <person name="Petersen M."/>
            <person name="Panagiotis P."/>
            <person name="Wilbrandt J."/>
            <person name="Tanja T."/>
        </authorList>
    </citation>
    <scope>NUCLEOTIDE SEQUENCE</scope>
    <source>
        <strain evidence="2">GBR_01_08_01A</strain>
        <tissue evidence="2">Thorax + abdomen</tissue>
    </source>
</reference>
<feature type="region of interest" description="Disordered" evidence="1">
    <location>
        <begin position="23"/>
        <end position="42"/>
    </location>
</feature>
<evidence type="ECO:0000313" key="2">
    <source>
        <dbReference type="EMBL" id="KAK2585475.1"/>
    </source>
</evidence>
<dbReference type="AlphaFoldDB" id="A0AAD9RTT2"/>
<keyword evidence="3" id="KW-1185">Reference proteome</keyword>
<dbReference type="EMBL" id="JAIFRP010000021">
    <property type="protein sequence ID" value="KAK2585475.1"/>
    <property type="molecule type" value="Genomic_DNA"/>
</dbReference>
<sequence length="182" mass="20621">MEDSGIDSDPKIVTHNEDDKLFLGSDSSCNSNQTQISQRSSTKQWQKKLEARIEQAKRIQNNSDYVKLPKHETSKTNICNSNTNGLISIQRLPIPCKNKENLPLVEYWHSGSESDDETTLFSLPKGKESLKKHKQELTDTFSIEDLSEESEDSLNLDPTQPSHAFTWTYTPSGCFACHCQIL</sequence>
<protein>
    <submittedName>
        <fullName evidence="2">Uncharacterized protein</fullName>
    </submittedName>
</protein>
<comment type="caution">
    <text evidence="2">The sequence shown here is derived from an EMBL/GenBank/DDBJ whole genome shotgun (WGS) entry which is preliminary data.</text>
</comment>
<dbReference type="Proteomes" id="UP001258017">
    <property type="component" value="Unassembled WGS sequence"/>
</dbReference>
<reference evidence="2" key="2">
    <citation type="journal article" date="2023" name="Commun. Biol.">
        <title>Intrasexual cuticular hydrocarbon dimorphism in a wasp sheds light on hydrocarbon biosynthesis genes in Hymenoptera.</title>
        <authorList>
            <person name="Moris V.C."/>
            <person name="Podsiadlowski L."/>
            <person name="Martin S."/>
            <person name="Oeyen J.P."/>
            <person name="Donath A."/>
            <person name="Petersen M."/>
            <person name="Wilbrandt J."/>
            <person name="Misof B."/>
            <person name="Liedtke D."/>
            <person name="Thamm M."/>
            <person name="Scheiner R."/>
            <person name="Schmitt T."/>
            <person name="Niehuis O."/>
        </authorList>
    </citation>
    <scope>NUCLEOTIDE SEQUENCE</scope>
    <source>
        <strain evidence="2">GBR_01_08_01A</strain>
    </source>
</reference>
<name>A0AAD9RTT2_9HYME</name>
<gene>
    <name evidence="2" type="ORF">KPH14_010132</name>
</gene>
<evidence type="ECO:0000256" key="1">
    <source>
        <dbReference type="SAM" id="MobiDB-lite"/>
    </source>
</evidence>